<dbReference type="PROSITE" id="PS50041">
    <property type="entry name" value="C_TYPE_LECTIN_2"/>
    <property type="match status" value="2"/>
</dbReference>
<evidence type="ECO:0000313" key="5">
    <source>
        <dbReference type="Proteomes" id="UP000299102"/>
    </source>
</evidence>
<dbReference type="EMBL" id="BGZK01000612">
    <property type="protein sequence ID" value="GBP52891.1"/>
    <property type="molecule type" value="Genomic_DNA"/>
</dbReference>
<evidence type="ECO:0000256" key="2">
    <source>
        <dbReference type="SAM" id="SignalP"/>
    </source>
</evidence>
<dbReference type="AlphaFoldDB" id="A0A4C1WNN1"/>
<gene>
    <name evidence="4" type="ORF">EVAR_47546_1</name>
</gene>
<feature type="domain" description="C-type lectin" evidence="3">
    <location>
        <begin position="38"/>
        <end position="160"/>
    </location>
</feature>
<dbReference type="InterPro" id="IPR016187">
    <property type="entry name" value="CTDL_fold"/>
</dbReference>
<reference evidence="4 5" key="1">
    <citation type="journal article" date="2019" name="Commun. Biol.">
        <title>The bagworm genome reveals a unique fibroin gene that provides high tensile strength.</title>
        <authorList>
            <person name="Kono N."/>
            <person name="Nakamura H."/>
            <person name="Ohtoshi R."/>
            <person name="Tomita M."/>
            <person name="Numata K."/>
            <person name="Arakawa K."/>
        </authorList>
    </citation>
    <scope>NUCLEOTIDE SEQUENCE [LARGE SCALE GENOMIC DNA]</scope>
</reference>
<dbReference type="OrthoDB" id="538816at2759"/>
<feature type="domain" description="C-type lectin" evidence="3">
    <location>
        <begin position="184"/>
        <end position="304"/>
    </location>
</feature>
<dbReference type="InterPro" id="IPR050111">
    <property type="entry name" value="C-type_lectin/snaclec_domain"/>
</dbReference>
<dbReference type="InterPro" id="IPR018378">
    <property type="entry name" value="C-type_lectin_CS"/>
</dbReference>
<comment type="caution">
    <text evidence="4">The sequence shown here is derived from an EMBL/GenBank/DDBJ whole genome shotgun (WGS) entry which is preliminary data.</text>
</comment>
<evidence type="ECO:0000313" key="4">
    <source>
        <dbReference type="EMBL" id="GBP52891.1"/>
    </source>
</evidence>
<dbReference type="STRING" id="151549.A0A4C1WNN1"/>
<dbReference type="SUPFAM" id="SSF56436">
    <property type="entry name" value="C-type lectin-like"/>
    <property type="match status" value="2"/>
</dbReference>
<dbReference type="InterPro" id="IPR001304">
    <property type="entry name" value="C-type_lectin-like"/>
</dbReference>
<dbReference type="PANTHER" id="PTHR22803">
    <property type="entry name" value="MANNOSE, PHOSPHOLIPASE, LECTIN RECEPTOR RELATED"/>
    <property type="match status" value="1"/>
</dbReference>
<organism evidence="4 5">
    <name type="scientific">Eumeta variegata</name>
    <name type="common">Bagworm moth</name>
    <name type="synonym">Eumeta japonica</name>
    <dbReference type="NCBI Taxonomy" id="151549"/>
    <lineage>
        <taxon>Eukaryota</taxon>
        <taxon>Metazoa</taxon>
        <taxon>Ecdysozoa</taxon>
        <taxon>Arthropoda</taxon>
        <taxon>Hexapoda</taxon>
        <taxon>Insecta</taxon>
        <taxon>Pterygota</taxon>
        <taxon>Neoptera</taxon>
        <taxon>Endopterygota</taxon>
        <taxon>Lepidoptera</taxon>
        <taxon>Glossata</taxon>
        <taxon>Ditrysia</taxon>
        <taxon>Tineoidea</taxon>
        <taxon>Psychidae</taxon>
        <taxon>Oiketicinae</taxon>
        <taxon>Eumeta</taxon>
    </lineage>
</organism>
<keyword evidence="2" id="KW-0732">Signal</keyword>
<proteinExistence type="predicted"/>
<accession>A0A4C1WNN1</accession>
<dbReference type="Proteomes" id="UP000299102">
    <property type="component" value="Unassembled WGS sequence"/>
</dbReference>
<dbReference type="Pfam" id="PF00059">
    <property type="entry name" value="Lectin_C"/>
    <property type="match status" value="2"/>
</dbReference>
<dbReference type="SMART" id="SM00034">
    <property type="entry name" value="CLECT"/>
    <property type="match status" value="2"/>
</dbReference>
<name>A0A4C1WNN1_EUMVA</name>
<feature type="signal peptide" evidence="2">
    <location>
        <begin position="1"/>
        <end position="20"/>
    </location>
</feature>
<sequence length="325" mass="37249">MSVKSVILTLGCILVGQGHSRIVETDPKYRTDYQYVRHQDAFYKVHRELRSWHDAYLYCKLEGGSLLYPKTVEESTLFVEMVQEFLPNITDVWVGAHDLFATDIYVDTDGIEISQSYAPWSPGEPVAPSRWSTPEHCVEMRSDSKLNNIECDRRRPFVCKKLNRNITINAACRTPDAAFFPSEDGTRCYKVHRLPKTWMDAFAICNAEQAYLSIINDKKEAEFIIKEVKSVLESVFTDFNKNYIAIGFHDKTAEGLYETIHGQDLNSVYHEWSSGQPDAKRDSDDCGALTVDGLIDDIDCDKQRMLFVCERDIKTDEEARSPNQN</sequence>
<evidence type="ECO:0000256" key="1">
    <source>
        <dbReference type="ARBA" id="ARBA00023157"/>
    </source>
</evidence>
<dbReference type="PROSITE" id="PS00615">
    <property type="entry name" value="C_TYPE_LECTIN_1"/>
    <property type="match status" value="1"/>
</dbReference>
<protein>
    <submittedName>
        <fullName evidence="4">Hemolymph lipopolysaccharide-binding protein</fullName>
    </submittedName>
</protein>
<dbReference type="InterPro" id="IPR016186">
    <property type="entry name" value="C-type_lectin-like/link_sf"/>
</dbReference>
<keyword evidence="1" id="KW-1015">Disulfide bond</keyword>
<feature type="chain" id="PRO_5020040561" evidence="2">
    <location>
        <begin position="21"/>
        <end position="325"/>
    </location>
</feature>
<evidence type="ECO:0000259" key="3">
    <source>
        <dbReference type="PROSITE" id="PS50041"/>
    </source>
</evidence>
<dbReference type="CDD" id="cd00037">
    <property type="entry name" value="CLECT"/>
    <property type="match status" value="2"/>
</dbReference>
<keyword evidence="5" id="KW-1185">Reference proteome</keyword>
<dbReference type="Gene3D" id="3.10.100.10">
    <property type="entry name" value="Mannose-Binding Protein A, subunit A"/>
    <property type="match status" value="2"/>
</dbReference>